<evidence type="ECO:0000256" key="7">
    <source>
        <dbReference type="SAM" id="Phobius"/>
    </source>
</evidence>
<feature type="transmembrane region" description="Helical" evidence="7">
    <location>
        <begin position="266"/>
        <end position="288"/>
    </location>
</feature>
<evidence type="ECO:0000256" key="5">
    <source>
        <dbReference type="ARBA" id="ARBA00022989"/>
    </source>
</evidence>
<keyword evidence="2" id="KW-0813">Transport</keyword>
<feature type="domain" description="Major facilitator superfamily (MFS) profile" evidence="8">
    <location>
        <begin position="1"/>
        <end position="411"/>
    </location>
</feature>
<accession>A0A5C6W4W2</accession>
<sequence>MLNKFGFLKDYHSFSKMIKVRIVLLFISVLFNAMVMPYVVVYFVERVGINIASLMVLGVGIAGILGSLLGGKLGDKYGRKKMIIFGEIGNGIGFFLACFSSVFTEMLITIIFISFLLIYFFSGLSGPAYSAFIIDETTNKNRKSVYVVMLWVSNLSFALGSILGGFLFKQYSSLLFFLVGCSSILSCICIAILVQDHFIKRKVESNNLRVKNQIKANSNKLKVYQHMLKAPIFQFLVMLTLILSLMNNQLPYYLSVHYVNIFETEGYTILGFLRSENTLMIFFLTFVITNLLKKVYEIKSLLFGVLLFFIGYIALSMGEIPSILYMAMAIMSIGQIIYSPVIQTISADVIPDEHRSTYLSILDVIGHIGGLCAFLFVPLMQYIQPFKISIIYGVFGFISLIIIYRIQQNRKEEKISIPSVS</sequence>
<dbReference type="PROSITE" id="PS50850">
    <property type="entry name" value="MFS"/>
    <property type="match status" value="1"/>
</dbReference>
<feature type="transmembrane region" description="Helical" evidence="7">
    <location>
        <begin position="228"/>
        <end position="246"/>
    </location>
</feature>
<keyword evidence="6 7" id="KW-0472">Membrane</keyword>
<protein>
    <submittedName>
        <fullName evidence="9">MFS transporter</fullName>
    </submittedName>
</protein>
<feature type="transmembrane region" description="Helical" evidence="7">
    <location>
        <begin position="109"/>
        <end position="134"/>
    </location>
</feature>
<dbReference type="Gene3D" id="1.20.1250.20">
    <property type="entry name" value="MFS general substrate transporter like domains"/>
    <property type="match status" value="1"/>
</dbReference>
<proteinExistence type="predicted"/>
<name>A0A5C6W4W2_9BACI</name>
<feature type="transmembrane region" description="Helical" evidence="7">
    <location>
        <begin position="174"/>
        <end position="194"/>
    </location>
</feature>
<comment type="subcellular location">
    <subcellularLocation>
        <location evidence="1">Cell membrane</location>
        <topology evidence="1">Multi-pass membrane protein</topology>
    </subcellularLocation>
</comment>
<dbReference type="InterPro" id="IPR011701">
    <property type="entry name" value="MFS"/>
</dbReference>
<feature type="transmembrane region" description="Helical" evidence="7">
    <location>
        <begin position="323"/>
        <end position="345"/>
    </location>
</feature>
<dbReference type="InterPro" id="IPR036259">
    <property type="entry name" value="MFS_trans_sf"/>
</dbReference>
<feature type="transmembrane region" description="Helical" evidence="7">
    <location>
        <begin position="82"/>
        <end position="103"/>
    </location>
</feature>
<evidence type="ECO:0000256" key="3">
    <source>
        <dbReference type="ARBA" id="ARBA00022475"/>
    </source>
</evidence>
<feature type="transmembrane region" description="Helical" evidence="7">
    <location>
        <begin position="357"/>
        <end position="380"/>
    </location>
</feature>
<dbReference type="AlphaFoldDB" id="A0A5C6W4W2"/>
<evidence type="ECO:0000256" key="6">
    <source>
        <dbReference type="ARBA" id="ARBA00023136"/>
    </source>
</evidence>
<evidence type="ECO:0000256" key="1">
    <source>
        <dbReference type="ARBA" id="ARBA00004651"/>
    </source>
</evidence>
<evidence type="ECO:0000256" key="2">
    <source>
        <dbReference type="ARBA" id="ARBA00022448"/>
    </source>
</evidence>
<dbReference type="InterPro" id="IPR050171">
    <property type="entry name" value="MFS_Transporters"/>
</dbReference>
<dbReference type="SUPFAM" id="SSF103473">
    <property type="entry name" value="MFS general substrate transporter"/>
    <property type="match status" value="1"/>
</dbReference>
<evidence type="ECO:0000256" key="4">
    <source>
        <dbReference type="ARBA" id="ARBA00022692"/>
    </source>
</evidence>
<reference evidence="9 10" key="1">
    <citation type="journal article" date="2005" name="Int. J. Syst. Evol. Microbiol.">
        <title>Bacillus litoralis sp. nov., isolated from a tidal flat of the Yellow Sea in Korea.</title>
        <authorList>
            <person name="Yoon J.H."/>
            <person name="Oh T.K."/>
        </authorList>
    </citation>
    <scope>NUCLEOTIDE SEQUENCE [LARGE SCALE GENOMIC DNA]</scope>
    <source>
        <strain evidence="9 10">SW-211</strain>
    </source>
</reference>
<dbReference type="InterPro" id="IPR020846">
    <property type="entry name" value="MFS_dom"/>
</dbReference>
<dbReference type="PANTHER" id="PTHR23517">
    <property type="entry name" value="RESISTANCE PROTEIN MDTM, PUTATIVE-RELATED-RELATED"/>
    <property type="match status" value="1"/>
</dbReference>
<dbReference type="EMBL" id="VOQF01000001">
    <property type="protein sequence ID" value="TXC92831.1"/>
    <property type="molecule type" value="Genomic_DNA"/>
</dbReference>
<organism evidence="9 10">
    <name type="scientific">Metabacillus litoralis</name>
    <dbReference type="NCBI Taxonomy" id="152268"/>
    <lineage>
        <taxon>Bacteria</taxon>
        <taxon>Bacillati</taxon>
        <taxon>Bacillota</taxon>
        <taxon>Bacilli</taxon>
        <taxon>Bacillales</taxon>
        <taxon>Bacillaceae</taxon>
        <taxon>Metabacillus</taxon>
    </lineage>
</organism>
<evidence type="ECO:0000259" key="8">
    <source>
        <dbReference type="PROSITE" id="PS50850"/>
    </source>
</evidence>
<dbReference type="PANTHER" id="PTHR23517:SF3">
    <property type="entry name" value="INTEGRAL MEMBRANE TRANSPORT PROTEIN"/>
    <property type="match status" value="1"/>
</dbReference>
<comment type="caution">
    <text evidence="9">The sequence shown here is derived from an EMBL/GenBank/DDBJ whole genome shotgun (WGS) entry which is preliminary data.</text>
</comment>
<feature type="transmembrane region" description="Helical" evidence="7">
    <location>
        <begin position="386"/>
        <end position="406"/>
    </location>
</feature>
<gene>
    <name evidence="9" type="ORF">FS935_01130</name>
</gene>
<keyword evidence="3" id="KW-1003">Cell membrane</keyword>
<evidence type="ECO:0000313" key="10">
    <source>
        <dbReference type="Proteomes" id="UP000321363"/>
    </source>
</evidence>
<feature type="transmembrane region" description="Helical" evidence="7">
    <location>
        <begin position="20"/>
        <end position="43"/>
    </location>
</feature>
<dbReference type="Pfam" id="PF07690">
    <property type="entry name" value="MFS_1"/>
    <property type="match status" value="1"/>
</dbReference>
<evidence type="ECO:0000313" key="9">
    <source>
        <dbReference type="EMBL" id="TXC92831.1"/>
    </source>
</evidence>
<dbReference type="GO" id="GO:0022857">
    <property type="term" value="F:transmembrane transporter activity"/>
    <property type="evidence" value="ECO:0007669"/>
    <property type="project" value="InterPro"/>
</dbReference>
<dbReference type="GO" id="GO:0005886">
    <property type="term" value="C:plasma membrane"/>
    <property type="evidence" value="ECO:0007669"/>
    <property type="project" value="UniProtKB-SubCell"/>
</dbReference>
<feature type="transmembrane region" description="Helical" evidence="7">
    <location>
        <begin position="49"/>
        <end position="70"/>
    </location>
</feature>
<keyword evidence="5 7" id="KW-1133">Transmembrane helix</keyword>
<feature type="transmembrane region" description="Helical" evidence="7">
    <location>
        <begin position="146"/>
        <end position="168"/>
    </location>
</feature>
<keyword evidence="10" id="KW-1185">Reference proteome</keyword>
<keyword evidence="4 7" id="KW-0812">Transmembrane</keyword>
<dbReference type="Proteomes" id="UP000321363">
    <property type="component" value="Unassembled WGS sequence"/>
</dbReference>
<feature type="transmembrane region" description="Helical" evidence="7">
    <location>
        <begin position="300"/>
        <end position="317"/>
    </location>
</feature>